<dbReference type="InterPro" id="IPR013229">
    <property type="entry name" value="PEGA"/>
</dbReference>
<reference evidence="4" key="1">
    <citation type="submission" date="2017-09" db="EMBL/GenBank/DDBJ databases">
        <authorList>
            <person name="Varghese N."/>
            <person name="Submissions S."/>
        </authorList>
    </citation>
    <scope>NUCLEOTIDE SEQUENCE [LARGE SCALE GENOMIC DNA]</scope>
    <source>
        <strain evidence="4">DSM 29961</strain>
    </source>
</reference>
<keyword evidence="4" id="KW-1185">Reference proteome</keyword>
<protein>
    <submittedName>
        <fullName evidence="3">PEGA domain-containing protein</fullName>
    </submittedName>
</protein>
<feature type="chain" id="PRO_5012922426" evidence="1">
    <location>
        <begin position="27"/>
        <end position="132"/>
    </location>
</feature>
<dbReference type="PROSITE" id="PS51257">
    <property type="entry name" value="PROKAR_LIPOPROTEIN"/>
    <property type="match status" value="1"/>
</dbReference>
<dbReference type="Pfam" id="PF08308">
    <property type="entry name" value="PEGA"/>
    <property type="match status" value="1"/>
</dbReference>
<sequence length="132" mass="14374">MNKTATPKHLFVVTAAISLLSLQSCATLFTGTKDTIHFESQPSGAKVQIQGLDVGRTPVDVPVTRSIAARTVTMNLDGYHPRTFDLTKEFNAVSVLNLFGILGWGVDVATGAVMKYDQKAYSIELEKKKETN</sequence>
<dbReference type="EMBL" id="OCNH01000006">
    <property type="protein sequence ID" value="SOD96648.1"/>
    <property type="molecule type" value="Genomic_DNA"/>
</dbReference>
<feature type="signal peptide" evidence="1">
    <location>
        <begin position="1"/>
        <end position="26"/>
    </location>
</feature>
<feature type="domain" description="PEGA" evidence="2">
    <location>
        <begin position="36"/>
        <end position="81"/>
    </location>
</feature>
<keyword evidence="1" id="KW-0732">Signal</keyword>
<dbReference type="OrthoDB" id="1524740at2"/>
<organism evidence="3 4">
    <name type="scientific">Spirosoma fluviale</name>
    <dbReference type="NCBI Taxonomy" id="1597977"/>
    <lineage>
        <taxon>Bacteria</taxon>
        <taxon>Pseudomonadati</taxon>
        <taxon>Bacteroidota</taxon>
        <taxon>Cytophagia</taxon>
        <taxon>Cytophagales</taxon>
        <taxon>Cytophagaceae</taxon>
        <taxon>Spirosoma</taxon>
    </lineage>
</organism>
<evidence type="ECO:0000313" key="4">
    <source>
        <dbReference type="Proteomes" id="UP000219452"/>
    </source>
</evidence>
<gene>
    <name evidence="3" type="ORF">SAMN06269250_5425</name>
</gene>
<dbReference type="RefSeq" id="WP_097130135.1">
    <property type="nucleotide sequence ID" value="NZ_OCNH01000006.1"/>
</dbReference>
<evidence type="ECO:0000313" key="3">
    <source>
        <dbReference type="EMBL" id="SOD96648.1"/>
    </source>
</evidence>
<accession>A0A286GM97</accession>
<dbReference type="AlphaFoldDB" id="A0A286GM97"/>
<dbReference type="Proteomes" id="UP000219452">
    <property type="component" value="Unassembled WGS sequence"/>
</dbReference>
<evidence type="ECO:0000256" key="1">
    <source>
        <dbReference type="SAM" id="SignalP"/>
    </source>
</evidence>
<evidence type="ECO:0000259" key="2">
    <source>
        <dbReference type="Pfam" id="PF08308"/>
    </source>
</evidence>
<proteinExistence type="predicted"/>
<name>A0A286GM97_9BACT</name>